<organism evidence="2">
    <name type="scientific">Arundo donax</name>
    <name type="common">Giant reed</name>
    <name type="synonym">Donax arundinaceus</name>
    <dbReference type="NCBI Taxonomy" id="35708"/>
    <lineage>
        <taxon>Eukaryota</taxon>
        <taxon>Viridiplantae</taxon>
        <taxon>Streptophyta</taxon>
        <taxon>Embryophyta</taxon>
        <taxon>Tracheophyta</taxon>
        <taxon>Spermatophyta</taxon>
        <taxon>Magnoliopsida</taxon>
        <taxon>Liliopsida</taxon>
        <taxon>Poales</taxon>
        <taxon>Poaceae</taxon>
        <taxon>PACMAD clade</taxon>
        <taxon>Arundinoideae</taxon>
        <taxon>Arundineae</taxon>
        <taxon>Arundo</taxon>
    </lineage>
</organism>
<reference evidence="2" key="2">
    <citation type="journal article" date="2015" name="Data Brief">
        <title>Shoot transcriptome of the giant reed, Arundo donax.</title>
        <authorList>
            <person name="Barrero R.A."/>
            <person name="Guerrero F.D."/>
            <person name="Moolhuijzen P."/>
            <person name="Goolsby J.A."/>
            <person name="Tidwell J."/>
            <person name="Bellgard S.E."/>
            <person name="Bellgard M.I."/>
        </authorList>
    </citation>
    <scope>NUCLEOTIDE SEQUENCE</scope>
    <source>
        <tissue evidence="2">Shoot tissue taken approximately 20 cm above the soil surface</tissue>
    </source>
</reference>
<proteinExistence type="predicted"/>
<feature type="region of interest" description="Disordered" evidence="1">
    <location>
        <begin position="20"/>
        <end position="43"/>
    </location>
</feature>
<evidence type="ECO:0000313" key="2">
    <source>
        <dbReference type="EMBL" id="JAE05124.1"/>
    </source>
</evidence>
<dbReference type="AlphaFoldDB" id="A0A0A9F1R7"/>
<accession>A0A0A9F1R7</accession>
<reference evidence="2" key="1">
    <citation type="submission" date="2014-09" db="EMBL/GenBank/DDBJ databases">
        <authorList>
            <person name="Magalhaes I.L.F."/>
            <person name="Oliveira U."/>
            <person name="Santos F.R."/>
            <person name="Vidigal T.H.D.A."/>
            <person name="Brescovit A.D."/>
            <person name="Santos A.J."/>
        </authorList>
    </citation>
    <scope>NUCLEOTIDE SEQUENCE</scope>
    <source>
        <tissue evidence="2">Shoot tissue taken approximately 20 cm above the soil surface</tissue>
    </source>
</reference>
<name>A0A0A9F1R7_ARUDO</name>
<feature type="region of interest" description="Disordered" evidence="1">
    <location>
        <begin position="88"/>
        <end position="130"/>
    </location>
</feature>
<protein>
    <submittedName>
        <fullName evidence="2">Uncharacterized protein</fullName>
    </submittedName>
</protein>
<feature type="compositionally biased region" description="Polar residues" evidence="1">
    <location>
        <begin position="25"/>
        <end position="34"/>
    </location>
</feature>
<dbReference type="EMBL" id="GBRH01192772">
    <property type="protein sequence ID" value="JAE05124.1"/>
    <property type="molecule type" value="Transcribed_RNA"/>
</dbReference>
<sequence length="130" mass="13931">MPSTHSWGLGLPFWSGRRCIPARHSSASPPTNQKKQLKKPHRQDITLQVVASQQTLHIQRMPERGGWDLADLAPPAWSPRARRIRLGAAPLGSAPSELPRASRGPGGERGGRGASPQRSRVRAGGAGRGA</sequence>
<evidence type="ECO:0000256" key="1">
    <source>
        <dbReference type="SAM" id="MobiDB-lite"/>
    </source>
</evidence>